<dbReference type="InterPro" id="IPR011991">
    <property type="entry name" value="ArsR-like_HTH"/>
</dbReference>
<feature type="domain" description="HTH arsR-type" evidence="1">
    <location>
        <begin position="17"/>
        <end position="103"/>
    </location>
</feature>
<dbReference type="SUPFAM" id="SSF46785">
    <property type="entry name" value="Winged helix' DNA-binding domain"/>
    <property type="match status" value="1"/>
</dbReference>
<name>A0AAX3EQX9_PAEUR</name>
<keyword evidence="3" id="KW-1185">Reference proteome</keyword>
<proteinExistence type="predicted"/>
<sequence length="108" mass="11859">MPKYVRPSTPAPAKTEAALAMLGINPLRTEIIRYLAQHPDGGTSGDIARAIGAEYRTVYGHLRQLEESGGVVTEGDMGKRKGQWVIYRLDPQAVAKAQEEYRLYTAGN</sequence>
<gene>
    <name evidence="2" type="ORF">NL394_24010</name>
</gene>
<dbReference type="CDD" id="cd00090">
    <property type="entry name" value="HTH_ARSR"/>
    <property type="match status" value="1"/>
</dbReference>
<protein>
    <submittedName>
        <fullName evidence="2">Helix-turn-helix domain-containing protein</fullName>
    </submittedName>
</protein>
<dbReference type="InterPro" id="IPR036388">
    <property type="entry name" value="WH-like_DNA-bd_sf"/>
</dbReference>
<dbReference type="Gene3D" id="1.10.10.10">
    <property type="entry name" value="Winged helix-like DNA-binding domain superfamily/Winged helix DNA-binding domain"/>
    <property type="match status" value="1"/>
</dbReference>
<reference evidence="2" key="1">
    <citation type="submission" date="2022-07" db="EMBL/GenBank/DDBJ databases">
        <authorList>
            <person name="Wu T."/>
        </authorList>
    </citation>
    <scope>NUCLEOTIDE SEQUENCE</scope>
    <source>
        <strain evidence="2">SD-1</strain>
        <plasmid evidence="2">unnamed7</plasmid>
    </source>
</reference>
<geneLocation type="plasmid" evidence="2 3">
    <name>unnamed7</name>
</geneLocation>
<accession>A0AAX3EQX9</accession>
<dbReference type="Proteomes" id="UP001163293">
    <property type="component" value="Plasmid unnamed7"/>
</dbReference>
<dbReference type="EMBL" id="CP101192">
    <property type="protein sequence ID" value="UYW00259.1"/>
    <property type="molecule type" value="Genomic_DNA"/>
</dbReference>
<evidence type="ECO:0000313" key="2">
    <source>
        <dbReference type="EMBL" id="UYW00259.1"/>
    </source>
</evidence>
<dbReference type="InterPro" id="IPR001845">
    <property type="entry name" value="HTH_ArsR_DNA-bd_dom"/>
</dbReference>
<dbReference type="SMART" id="SM00418">
    <property type="entry name" value="HTH_ARSR"/>
    <property type="match status" value="1"/>
</dbReference>
<keyword evidence="2" id="KW-0614">Plasmid</keyword>
<evidence type="ECO:0000259" key="1">
    <source>
        <dbReference type="SMART" id="SM00418"/>
    </source>
</evidence>
<dbReference type="InterPro" id="IPR036390">
    <property type="entry name" value="WH_DNA-bd_sf"/>
</dbReference>
<dbReference type="GO" id="GO:0003700">
    <property type="term" value="F:DNA-binding transcription factor activity"/>
    <property type="evidence" value="ECO:0007669"/>
    <property type="project" value="InterPro"/>
</dbReference>
<dbReference type="AlphaFoldDB" id="A0AAX3EQX9"/>
<dbReference type="RefSeq" id="WP_264398956.1">
    <property type="nucleotide sequence ID" value="NZ_CP101184.1"/>
</dbReference>
<dbReference type="Pfam" id="PF12840">
    <property type="entry name" value="HTH_20"/>
    <property type="match status" value="1"/>
</dbReference>
<evidence type="ECO:0000313" key="3">
    <source>
        <dbReference type="Proteomes" id="UP001163293"/>
    </source>
</evidence>
<organism evidence="2 3">
    <name type="scientific">Paenarthrobacter ureafaciens</name>
    <dbReference type="NCBI Taxonomy" id="37931"/>
    <lineage>
        <taxon>Bacteria</taxon>
        <taxon>Bacillati</taxon>
        <taxon>Actinomycetota</taxon>
        <taxon>Actinomycetes</taxon>
        <taxon>Micrococcales</taxon>
        <taxon>Micrococcaceae</taxon>
        <taxon>Paenarthrobacter</taxon>
    </lineage>
</organism>